<keyword evidence="5" id="KW-1185">Reference proteome</keyword>
<dbReference type="Pfam" id="PF09394">
    <property type="entry name" value="Inhibitor_I42"/>
    <property type="match status" value="1"/>
</dbReference>
<evidence type="ECO:0000313" key="5">
    <source>
        <dbReference type="Proteomes" id="UP001319861"/>
    </source>
</evidence>
<dbReference type="Gene3D" id="2.60.40.2020">
    <property type="match status" value="1"/>
</dbReference>
<feature type="domain" description="Proteinase inhibitor I42 chagasin" evidence="3">
    <location>
        <begin position="14"/>
        <end position="101"/>
    </location>
</feature>
<evidence type="ECO:0000259" key="3">
    <source>
        <dbReference type="Pfam" id="PF09394"/>
    </source>
</evidence>
<proteinExistence type="predicted"/>
<name>A0ABN6FG87_SINCY</name>
<dbReference type="Proteomes" id="UP001319861">
    <property type="component" value="Chromosome"/>
</dbReference>
<reference evidence="4 5" key="1">
    <citation type="journal article" date="2021" name="J. Biosci. Bioeng.">
        <title>Identification and characterization of a chc gene cluster responsible for the aromatization pathway of cyclohexanecarboxylate degradation in Sinomonas cyclohexanicum ATCC 51369.</title>
        <authorList>
            <person name="Yamamoto T."/>
            <person name="Hasegawa Y."/>
            <person name="Lau P.C.K."/>
            <person name="Iwaki H."/>
        </authorList>
    </citation>
    <scope>NUCLEOTIDE SEQUENCE [LARGE SCALE GENOMIC DNA]</scope>
    <source>
        <strain evidence="4 5">ATCC 51369</strain>
    </source>
</reference>
<gene>
    <name evidence="4" type="ORF">SCMU_15280</name>
</gene>
<accession>A0ABN6FG87</accession>
<dbReference type="InterPro" id="IPR018990">
    <property type="entry name" value="Prot_inh_I42_chagasin"/>
</dbReference>
<sequence>MLGAMDTEGSVEVVAGHEFTVTLRLAGGTGYRWECTRVPEGIVVVRALPRVPDGPLPGAAASQDFVLRATGTPGRTSEVHFALRRPWEEAPAARHTERVTIAPGPITGGDA</sequence>
<evidence type="ECO:0000256" key="2">
    <source>
        <dbReference type="ARBA" id="ARBA00022704"/>
    </source>
</evidence>
<protein>
    <recommendedName>
        <fullName evidence="3">Proteinase inhibitor I42 chagasin domain-containing protein</fullName>
    </recommendedName>
</protein>
<dbReference type="InterPro" id="IPR036331">
    <property type="entry name" value="Chagasin-like_sf"/>
</dbReference>
<dbReference type="SUPFAM" id="SSF141066">
    <property type="entry name" value="ICP-like"/>
    <property type="match status" value="1"/>
</dbReference>
<keyword evidence="1" id="KW-0646">Protease inhibitor</keyword>
<dbReference type="EMBL" id="AP024525">
    <property type="protein sequence ID" value="BCT75686.1"/>
    <property type="molecule type" value="Genomic_DNA"/>
</dbReference>
<organism evidence="4 5">
    <name type="scientific">Sinomonas cyclohexanicum</name>
    <name type="common">Corynebacterium cyclohexanicum</name>
    <dbReference type="NCBI Taxonomy" id="322009"/>
    <lineage>
        <taxon>Bacteria</taxon>
        <taxon>Bacillati</taxon>
        <taxon>Actinomycetota</taxon>
        <taxon>Actinomycetes</taxon>
        <taxon>Micrococcales</taxon>
        <taxon>Micrococcaceae</taxon>
        <taxon>Sinomonas</taxon>
    </lineage>
</organism>
<evidence type="ECO:0000256" key="1">
    <source>
        <dbReference type="ARBA" id="ARBA00022690"/>
    </source>
</evidence>
<evidence type="ECO:0000313" key="4">
    <source>
        <dbReference type="EMBL" id="BCT75686.1"/>
    </source>
</evidence>
<keyword evidence="2" id="KW-0789">Thiol protease inhibitor</keyword>